<dbReference type="Proteomes" id="UP000031982">
    <property type="component" value="Unassembled WGS sequence"/>
</dbReference>
<keyword evidence="3" id="KW-1185">Reference proteome</keyword>
<dbReference type="RefSeq" id="WP_156136592.1">
    <property type="nucleotide sequence ID" value="NZ_JARTHD010000020.1"/>
</dbReference>
<evidence type="ECO:0000313" key="3">
    <source>
        <dbReference type="Proteomes" id="UP000031982"/>
    </source>
</evidence>
<evidence type="ECO:0000256" key="1">
    <source>
        <dbReference type="SAM" id="Phobius"/>
    </source>
</evidence>
<keyword evidence="1" id="KW-1133">Transmembrane helix</keyword>
<dbReference type="EMBL" id="JXLP01000002">
    <property type="protein sequence ID" value="KIL80132.1"/>
    <property type="molecule type" value="Genomic_DNA"/>
</dbReference>
<proteinExistence type="predicted"/>
<feature type="transmembrane region" description="Helical" evidence="1">
    <location>
        <begin position="15"/>
        <end position="33"/>
    </location>
</feature>
<evidence type="ECO:0000313" key="2">
    <source>
        <dbReference type="EMBL" id="KIL80132.1"/>
    </source>
</evidence>
<gene>
    <name evidence="2" type="ORF">SD77_2586</name>
</gene>
<keyword evidence="1" id="KW-0472">Membrane</keyword>
<protein>
    <submittedName>
        <fullName evidence="2">Uncharacterized protein</fullName>
    </submittedName>
</protein>
<reference evidence="2 3" key="1">
    <citation type="submission" date="2015-01" db="EMBL/GenBank/DDBJ databases">
        <title>Genome Assembly of Bacillus badius MTCC 1458.</title>
        <authorList>
            <person name="Verma A."/>
            <person name="Khatri I."/>
            <person name="Mual P."/>
            <person name="Subramanian S."/>
            <person name="Krishnamurthi S."/>
        </authorList>
    </citation>
    <scope>NUCLEOTIDE SEQUENCE [LARGE SCALE GENOMIC DNA]</scope>
    <source>
        <strain evidence="2 3">MTCC 1458</strain>
    </source>
</reference>
<keyword evidence="1" id="KW-0812">Transmembrane</keyword>
<accession>A0ABR5AZG1</accession>
<organism evidence="2 3">
    <name type="scientific">Bacillus badius</name>
    <dbReference type="NCBI Taxonomy" id="1455"/>
    <lineage>
        <taxon>Bacteria</taxon>
        <taxon>Bacillati</taxon>
        <taxon>Bacillota</taxon>
        <taxon>Bacilli</taxon>
        <taxon>Bacillales</taxon>
        <taxon>Bacillaceae</taxon>
        <taxon>Pseudobacillus</taxon>
    </lineage>
</organism>
<name>A0ABR5AZG1_BACBA</name>
<sequence length="60" mass="7049">MIRSHSQEGTIIKKWSWIILIAAILMGAFLLFFQHLQEEKKAAEEQAVKNAVEDYLFKER</sequence>
<comment type="caution">
    <text evidence="2">The sequence shown here is derived from an EMBL/GenBank/DDBJ whole genome shotgun (WGS) entry which is preliminary data.</text>
</comment>